<evidence type="ECO:0000256" key="2">
    <source>
        <dbReference type="ARBA" id="ARBA00022630"/>
    </source>
</evidence>
<comment type="function">
    <text evidence="7">May have a photoreceptor function.</text>
</comment>
<name>W7TQV2_9STRA</name>
<dbReference type="AlphaFoldDB" id="W7TQV2"/>
<feature type="signal peptide" evidence="9">
    <location>
        <begin position="1"/>
        <end position="24"/>
    </location>
</feature>
<evidence type="ECO:0000256" key="7">
    <source>
        <dbReference type="RuleBase" id="RU367151"/>
    </source>
</evidence>
<proteinExistence type="inferred from homology"/>
<dbReference type="Pfam" id="PF00875">
    <property type="entry name" value="DNA_photolyase"/>
    <property type="match status" value="1"/>
</dbReference>
<dbReference type="PROSITE" id="PS51645">
    <property type="entry name" value="PHR_CRY_ALPHA_BETA"/>
    <property type="match status" value="1"/>
</dbReference>
<evidence type="ECO:0000256" key="6">
    <source>
        <dbReference type="PIRSR" id="PIRSR602081-2"/>
    </source>
</evidence>
<keyword evidence="12" id="KW-1185">Reference proteome</keyword>
<comment type="similarity">
    <text evidence="1 7">Belongs to the DNA photolyase class-1 family.</text>
</comment>
<evidence type="ECO:0000313" key="11">
    <source>
        <dbReference type="EMBL" id="EWM28467.1"/>
    </source>
</evidence>
<organism evidence="11 12">
    <name type="scientific">Nannochloropsis gaditana</name>
    <dbReference type="NCBI Taxonomy" id="72520"/>
    <lineage>
        <taxon>Eukaryota</taxon>
        <taxon>Sar</taxon>
        <taxon>Stramenopiles</taxon>
        <taxon>Ochrophyta</taxon>
        <taxon>Eustigmatophyceae</taxon>
        <taxon>Eustigmatales</taxon>
        <taxon>Monodopsidaceae</taxon>
        <taxon>Nannochloropsis</taxon>
    </lineage>
</organism>
<protein>
    <recommendedName>
        <fullName evidence="7">Cryptochrome DASH</fullName>
    </recommendedName>
</protein>
<evidence type="ECO:0000256" key="4">
    <source>
        <dbReference type="ARBA" id="ARBA00022991"/>
    </source>
</evidence>
<gene>
    <name evidence="11" type="primary">CRY3</name>
    <name evidence="11" type="ORF">Naga_100190g4</name>
</gene>
<feature type="binding site" evidence="5">
    <location>
        <begin position="495"/>
        <end position="497"/>
    </location>
    <ligand>
        <name>FAD</name>
        <dbReference type="ChEBI" id="CHEBI:57692"/>
    </ligand>
</feature>
<comment type="cofactor">
    <cofactor evidence="5 7">
        <name>FAD</name>
        <dbReference type="ChEBI" id="CHEBI:57692"/>
    </cofactor>
    <text evidence="5 7">Binds 1 FAD per subunit.</text>
</comment>
<dbReference type="EMBL" id="AZIL01000287">
    <property type="protein sequence ID" value="EWM28467.1"/>
    <property type="molecule type" value="Genomic_DNA"/>
</dbReference>
<evidence type="ECO:0000256" key="3">
    <source>
        <dbReference type="ARBA" id="ARBA00022827"/>
    </source>
</evidence>
<keyword evidence="3 5" id="KW-0274">FAD</keyword>
<dbReference type="InterPro" id="IPR036155">
    <property type="entry name" value="Crypto/Photolyase_N_sf"/>
</dbReference>
<feature type="region of interest" description="Disordered" evidence="8">
    <location>
        <begin position="588"/>
        <end position="628"/>
    </location>
</feature>
<feature type="chain" id="PRO_5004900997" description="Cryptochrome DASH" evidence="9">
    <location>
        <begin position="25"/>
        <end position="628"/>
    </location>
</feature>
<dbReference type="Gene3D" id="1.10.579.10">
    <property type="entry name" value="DNA Cyclobutane Dipyrimidine Photolyase, subunit A, domain 3"/>
    <property type="match status" value="1"/>
</dbReference>
<evidence type="ECO:0000256" key="5">
    <source>
        <dbReference type="PIRSR" id="PIRSR602081-1"/>
    </source>
</evidence>
<evidence type="ECO:0000256" key="8">
    <source>
        <dbReference type="SAM" id="MobiDB-lite"/>
    </source>
</evidence>
<comment type="caution">
    <text evidence="11">The sequence shown here is derived from an EMBL/GenBank/DDBJ whole genome shotgun (WGS) entry which is preliminary data.</text>
</comment>
<dbReference type="PRINTS" id="PR00147">
    <property type="entry name" value="DNAPHOTLYASE"/>
</dbReference>
<dbReference type="SUPFAM" id="SSF48173">
    <property type="entry name" value="Cryptochrome/photolyase FAD-binding domain"/>
    <property type="match status" value="1"/>
</dbReference>
<dbReference type="PROSITE" id="PS00394">
    <property type="entry name" value="DNA_PHOTOLYASES_1_1"/>
    <property type="match status" value="1"/>
</dbReference>
<feature type="binding site" evidence="5">
    <location>
        <begin position="356"/>
        <end position="360"/>
    </location>
    <ligand>
        <name>FAD</name>
        <dbReference type="ChEBI" id="CHEBI:57692"/>
    </ligand>
</feature>
<dbReference type="InterPro" id="IPR018394">
    <property type="entry name" value="DNA_photolyase_1_CS_C"/>
</dbReference>
<dbReference type="PANTHER" id="PTHR11455">
    <property type="entry name" value="CRYPTOCHROME"/>
    <property type="match status" value="1"/>
</dbReference>
<dbReference type="OrthoDB" id="435881at2759"/>
<evidence type="ECO:0000256" key="9">
    <source>
        <dbReference type="SAM" id="SignalP"/>
    </source>
</evidence>
<feature type="compositionally biased region" description="Gly residues" evidence="8">
    <location>
        <begin position="588"/>
        <end position="609"/>
    </location>
</feature>
<comment type="cofactor">
    <cofactor evidence="7">
        <name>(6R)-5,10-methylene-5,6,7,8-tetrahydrofolate</name>
        <dbReference type="ChEBI" id="CHEBI:15636"/>
    </cofactor>
    <text evidence="7">Binds 1 5,10-methenyltetrahydrofolate (MTHF) per subunit.</text>
</comment>
<dbReference type="PANTHER" id="PTHR11455:SF22">
    <property type="entry name" value="CRYPTOCHROME DASH"/>
    <property type="match status" value="1"/>
</dbReference>
<dbReference type="InterPro" id="IPR014729">
    <property type="entry name" value="Rossmann-like_a/b/a_fold"/>
</dbReference>
<dbReference type="Pfam" id="PF03441">
    <property type="entry name" value="FAD_binding_7"/>
    <property type="match status" value="1"/>
</dbReference>
<dbReference type="GO" id="GO:0003677">
    <property type="term" value="F:DNA binding"/>
    <property type="evidence" value="ECO:0007669"/>
    <property type="project" value="TreeGrafter"/>
</dbReference>
<dbReference type="NCBIfam" id="TIGR02765">
    <property type="entry name" value="crypto_DASH"/>
    <property type="match status" value="1"/>
</dbReference>
<keyword evidence="2 5" id="KW-0285">Flavoprotein</keyword>
<keyword evidence="9" id="KW-0732">Signal</keyword>
<dbReference type="GO" id="GO:0003904">
    <property type="term" value="F:deoxyribodipyrimidine photo-lyase activity"/>
    <property type="evidence" value="ECO:0007669"/>
    <property type="project" value="TreeGrafter"/>
</dbReference>
<accession>W7TQV2</accession>
<dbReference type="GO" id="GO:0071949">
    <property type="term" value="F:FAD binding"/>
    <property type="evidence" value="ECO:0007669"/>
    <property type="project" value="TreeGrafter"/>
</dbReference>
<dbReference type="InterPro" id="IPR014133">
    <property type="entry name" value="Cry_DASH"/>
</dbReference>
<feature type="binding site" evidence="5">
    <location>
        <begin position="396"/>
        <end position="403"/>
    </location>
    <ligand>
        <name>FAD</name>
        <dbReference type="ChEBI" id="CHEBI:57692"/>
    </ligand>
</feature>
<feature type="site" description="Electron transfer via tryptophanyl radical" evidence="6">
    <location>
        <position position="505"/>
    </location>
</feature>
<dbReference type="GO" id="GO:0000719">
    <property type="term" value="P:photoreactive repair"/>
    <property type="evidence" value="ECO:0007669"/>
    <property type="project" value="TreeGrafter"/>
</dbReference>
<dbReference type="InterPro" id="IPR006050">
    <property type="entry name" value="DNA_photolyase_N"/>
</dbReference>
<reference evidence="11 12" key="1">
    <citation type="journal article" date="2014" name="Mol. Plant">
        <title>Chromosome Scale Genome Assembly and Transcriptome Profiling of Nannochloropsis gaditana in Nitrogen Depletion.</title>
        <authorList>
            <person name="Corteggiani Carpinelli E."/>
            <person name="Telatin A."/>
            <person name="Vitulo N."/>
            <person name="Forcato C."/>
            <person name="D'Angelo M."/>
            <person name="Schiavon R."/>
            <person name="Vezzi A."/>
            <person name="Giacometti G.M."/>
            <person name="Morosinotto T."/>
            <person name="Valle G."/>
        </authorList>
    </citation>
    <scope>NUCLEOTIDE SEQUENCE [LARGE SCALE GENOMIC DNA]</scope>
    <source>
        <strain evidence="11 12">B-31</strain>
    </source>
</reference>
<feature type="binding site" evidence="5">
    <location>
        <position position="343"/>
    </location>
    <ligand>
        <name>FAD</name>
        <dbReference type="ChEBI" id="CHEBI:57692"/>
    </ligand>
</feature>
<sequence>MFPLLPRSAALTTLVCHILVRARAGFPHSSASTVTAFVRPFLTPILATSGTGQHWLHRAVPRAAVASTVTMTNGEGTSSDTSVKKCGLVWYKCTDLRTLDHEPLSLAHAENSHVAHLFCFDPRWFGDAGGPSAPGTLKTGPLRARFLLEAVEDLKTRLGGNMIVKLGKPETEVPRLAKALKVDFVYAHREVTSEEVAVVKGVKEGLSKATEGKSQFRELWGNYLYHIDDVPFQNLKQDMPSIFTQFRKAVESKARVRKYLPKPPSLKPAPPRSTVEENTNALLSPLTLEALGFTREEDLGPVLSYASDTRVDPSSVLMFKGGETAGLARLQEYFWDKDLLQKYKETRNGMLGPDYSSKFSPWLATGSISPRVIFAEIRKYERERVENDSTYWLFFELIWRDFFRFSAISFGNAFFKLGGPQGNPRKYPWKRDGALYHAWKEGLTGYPLVDANMRELKTTGFMSNRGRQLVASFLTRDMGLEWRLGAYWFEEVLLDYDPCSNYGNWCYAAGVGSDPREDRYFSLPKQGATYDPEARYIKHWCPELRHIPADILLNPARFDGPVRAKFAVGEEVYPRQIVPLKFGGGGGGGIKGSGGKSGSKRGGGGGGKGRAPFKGPRRPTNRLQSDYL</sequence>
<dbReference type="InterPro" id="IPR036134">
    <property type="entry name" value="Crypto/Photolyase_FAD-like_sf"/>
</dbReference>
<dbReference type="InterPro" id="IPR002081">
    <property type="entry name" value="Cryptochrome/DNA_photolyase_1"/>
</dbReference>
<dbReference type="Proteomes" id="UP000019335">
    <property type="component" value="Chromosome 4"/>
</dbReference>
<feature type="site" description="Electron transfer via tryptophanyl radical" evidence="6">
    <location>
        <position position="429"/>
    </location>
</feature>
<keyword evidence="4 7" id="KW-0157">Chromophore</keyword>
<evidence type="ECO:0000259" key="10">
    <source>
        <dbReference type="PROSITE" id="PS51645"/>
    </source>
</evidence>
<feature type="site" description="Electron transfer via tryptophanyl radical" evidence="6">
    <location>
        <position position="482"/>
    </location>
</feature>
<dbReference type="Gene3D" id="1.25.40.80">
    <property type="match status" value="1"/>
</dbReference>
<dbReference type="SUPFAM" id="SSF52425">
    <property type="entry name" value="Cryptochrome/photolyase, N-terminal domain"/>
    <property type="match status" value="1"/>
</dbReference>
<dbReference type="Gene3D" id="3.40.50.620">
    <property type="entry name" value="HUPs"/>
    <property type="match status" value="1"/>
</dbReference>
<feature type="domain" description="Photolyase/cryptochrome alpha/beta" evidence="10">
    <location>
        <begin position="86"/>
        <end position="224"/>
    </location>
</feature>
<evidence type="ECO:0000256" key="1">
    <source>
        <dbReference type="ARBA" id="ARBA00005862"/>
    </source>
</evidence>
<dbReference type="InterPro" id="IPR005101">
    <property type="entry name" value="Cryptochr/Photolyase_FAD-bd"/>
</dbReference>
<evidence type="ECO:0000313" key="12">
    <source>
        <dbReference type="Proteomes" id="UP000019335"/>
    </source>
</evidence>